<dbReference type="SUPFAM" id="SSF81338">
    <property type="entry name" value="Aquaporin-like"/>
    <property type="match status" value="1"/>
</dbReference>
<dbReference type="NCBIfam" id="TIGR00861">
    <property type="entry name" value="MIP"/>
    <property type="match status" value="1"/>
</dbReference>
<evidence type="ECO:0000256" key="8">
    <source>
        <dbReference type="RuleBase" id="RU000477"/>
    </source>
</evidence>
<feature type="transmembrane region" description="Helical" evidence="9">
    <location>
        <begin position="37"/>
        <end position="57"/>
    </location>
</feature>
<sequence length="242" mass="24307">MNSNLKVWSAEFLGTFWLTFGGCGSAVLAAAFPQLGIGLLGVSLAFGLTVVTGAYAFGPISGGHFNPAVSLGLVAAGRMPIGRLPGYVVSQVAGACVAAAILYLIASGKPGAELGGFAANGFGEHSPGGYGITAALITEVVTTAVFLIVILGATASRATGGMAGLAIGLCLTLIHLVSIPVTNTSVNPARSTGPALFAPHWAMDQLWLFWAAPLAGAVIGALIYRALLSDSQSQSHATPNQA</sequence>
<dbReference type="PROSITE" id="PS51257">
    <property type="entry name" value="PROKAR_LIPOPROTEIN"/>
    <property type="match status" value="1"/>
</dbReference>
<keyword evidence="3 8" id="KW-0813">Transport</keyword>
<evidence type="ECO:0000256" key="4">
    <source>
        <dbReference type="ARBA" id="ARBA00022475"/>
    </source>
</evidence>
<comment type="similarity">
    <text evidence="2 8">Belongs to the MIP/aquaporin (TC 1.A.8) family.</text>
</comment>
<feature type="transmembrane region" description="Helical" evidence="9">
    <location>
        <begin position="87"/>
        <end position="106"/>
    </location>
</feature>
<dbReference type="InterPro" id="IPR034294">
    <property type="entry name" value="Aquaporin_transptr"/>
</dbReference>
<accession>A0ABU8VIQ6</accession>
<evidence type="ECO:0000256" key="6">
    <source>
        <dbReference type="ARBA" id="ARBA00022989"/>
    </source>
</evidence>
<dbReference type="RefSeq" id="WP_340358794.1">
    <property type="nucleotide sequence ID" value="NZ_JBBKZU010000009.1"/>
</dbReference>
<organism evidence="10 11">
    <name type="scientific">Variovorax ureilyticus</name>
    <dbReference type="NCBI Taxonomy" id="1836198"/>
    <lineage>
        <taxon>Bacteria</taxon>
        <taxon>Pseudomonadati</taxon>
        <taxon>Pseudomonadota</taxon>
        <taxon>Betaproteobacteria</taxon>
        <taxon>Burkholderiales</taxon>
        <taxon>Comamonadaceae</taxon>
        <taxon>Variovorax</taxon>
    </lineage>
</organism>
<name>A0ABU8VIQ6_9BURK</name>
<evidence type="ECO:0000256" key="1">
    <source>
        <dbReference type="ARBA" id="ARBA00004651"/>
    </source>
</evidence>
<gene>
    <name evidence="10" type="primary">aqpZ</name>
    <name evidence="10" type="ORF">WKW77_20860</name>
</gene>
<dbReference type="PRINTS" id="PR00783">
    <property type="entry name" value="MINTRINSICP"/>
</dbReference>
<feature type="transmembrane region" description="Helical" evidence="9">
    <location>
        <begin position="130"/>
        <end position="153"/>
    </location>
</feature>
<evidence type="ECO:0000313" key="10">
    <source>
        <dbReference type="EMBL" id="MEJ8813549.1"/>
    </source>
</evidence>
<evidence type="ECO:0000256" key="5">
    <source>
        <dbReference type="ARBA" id="ARBA00022692"/>
    </source>
</evidence>
<dbReference type="PANTHER" id="PTHR19139">
    <property type="entry name" value="AQUAPORIN TRANSPORTER"/>
    <property type="match status" value="1"/>
</dbReference>
<feature type="transmembrane region" description="Helical" evidence="9">
    <location>
        <begin position="165"/>
        <end position="186"/>
    </location>
</feature>
<feature type="transmembrane region" description="Helical" evidence="9">
    <location>
        <begin position="12"/>
        <end position="31"/>
    </location>
</feature>
<dbReference type="Pfam" id="PF00230">
    <property type="entry name" value="MIP"/>
    <property type="match status" value="1"/>
</dbReference>
<feature type="transmembrane region" description="Helical" evidence="9">
    <location>
        <begin position="206"/>
        <end position="227"/>
    </location>
</feature>
<comment type="subcellular location">
    <subcellularLocation>
        <location evidence="1">Cell membrane</location>
        <topology evidence="1">Multi-pass membrane protein</topology>
    </subcellularLocation>
</comment>
<evidence type="ECO:0000313" key="11">
    <source>
        <dbReference type="Proteomes" id="UP001365846"/>
    </source>
</evidence>
<comment type="caution">
    <text evidence="10">The sequence shown here is derived from an EMBL/GenBank/DDBJ whole genome shotgun (WGS) entry which is preliminary data.</text>
</comment>
<keyword evidence="5 8" id="KW-0812">Transmembrane</keyword>
<dbReference type="PANTHER" id="PTHR19139:SF199">
    <property type="entry name" value="MIP17260P"/>
    <property type="match status" value="1"/>
</dbReference>
<reference evidence="10 11" key="1">
    <citation type="submission" date="2024-03" db="EMBL/GenBank/DDBJ databases">
        <title>Novel species of the genus Variovorax.</title>
        <authorList>
            <person name="Liu Q."/>
            <person name="Xin Y.-H."/>
        </authorList>
    </citation>
    <scope>NUCLEOTIDE SEQUENCE [LARGE SCALE GENOMIC DNA]</scope>
    <source>
        <strain evidence="10 11">KACC 18899</strain>
    </source>
</reference>
<dbReference type="PROSITE" id="PS00221">
    <property type="entry name" value="MIP"/>
    <property type="match status" value="1"/>
</dbReference>
<dbReference type="Gene3D" id="1.20.1080.10">
    <property type="entry name" value="Glycerol uptake facilitator protein"/>
    <property type="match status" value="1"/>
</dbReference>
<dbReference type="EMBL" id="JBBKZU010000009">
    <property type="protein sequence ID" value="MEJ8813549.1"/>
    <property type="molecule type" value="Genomic_DNA"/>
</dbReference>
<dbReference type="NCBIfam" id="NF003838">
    <property type="entry name" value="PRK05420.1"/>
    <property type="match status" value="1"/>
</dbReference>
<keyword evidence="7 9" id="KW-0472">Membrane</keyword>
<keyword evidence="4" id="KW-1003">Cell membrane</keyword>
<dbReference type="InterPro" id="IPR022357">
    <property type="entry name" value="MIP_CS"/>
</dbReference>
<dbReference type="InterPro" id="IPR000425">
    <property type="entry name" value="MIP"/>
</dbReference>
<keyword evidence="6 9" id="KW-1133">Transmembrane helix</keyword>
<keyword evidence="11" id="KW-1185">Reference proteome</keyword>
<dbReference type="Proteomes" id="UP001365846">
    <property type="component" value="Unassembled WGS sequence"/>
</dbReference>
<evidence type="ECO:0000256" key="7">
    <source>
        <dbReference type="ARBA" id="ARBA00023136"/>
    </source>
</evidence>
<dbReference type="CDD" id="cd00333">
    <property type="entry name" value="MIP"/>
    <property type="match status" value="1"/>
</dbReference>
<protein>
    <submittedName>
        <fullName evidence="10">Aquaporin Z</fullName>
    </submittedName>
</protein>
<proteinExistence type="inferred from homology"/>
<evidence type="ECO:0000256" key="9">
    <source>
        <dbReference type="SAM" id="Phobius"/>
    </source>
</evidence>
<dbReference type="InterPro" id="IPR023271">
    <property type="entry name" value="Aquaporin-like"/>
</dbReference>
<evidence type="ECO:0000256" key="3">
    <source>
        <dbReference type="ARBA" id="ARBA00022448"/>
    </source>
</evidence>
<evidence type="ECO:0000256" key="2">
    <source>
        <dbReference type="ARBA" id="ARBA00006175"/>
    </source>
</evidence>